<dbReference type="SMR" id="G2X349"/>
<evidence type="ECO:0000313" key="4">
    <source>
        <dbReference type="Proteomes" id="UP000001611"/>
    </source>
</evidence>
<gene>
    <name evidence="3" type="ORF">VDAG_04834</name>
</gene>
<keyword evidence="2" id="KW-0843">Virulence</keyword>
<evidence type="ECO:0000256" key="2">
    <source>
        <dbReference type="ARBA" id="ARBA00023026"/>
    </source>
</evidence>
<dbReference type="OMA" id="WEYNEYL"/>
<proteinExistence type="inferred from homology"/>
<accession>G2X349</accession>
<sequence>MWTCRFMAPLADLVPTYGFLAPLTDGAPRRYTQLSIIAHRHDFENIVVFVDDPAVNPIPAILGGAASGHGEYKTTATPDVEGDSVKVEYFTTFLTNHELQFTATSGKTYPISDWDAMPQGARDALETTDFGSANVPFKDGNFDSNLAKAAL</sequence>
<protein>
    <submittedName>
        <fullName evidence="3">Necrosis-and ethylene-inducing protein</fullName>
    </submittedName>
</protein>
<dbReference type="InParanoid" id="G2X349"/>
<dbReference type="eggNOG" id="ENOG502QRV1">
    <property type="taxonomic scope" value="Eukaryota"/>
</dbReference>
<dbReference type="InterPro" id="IPR008701">
    <property type="entry name" value="NPP1"/>
</dbReference>
<reference evidence="3 4" key="1">
    <citation type="submission" date="2008-03" db="EMBL/GenBank/DDBJ databases">
        <title>The Genome Sequence of Verticillium dahliae VdLs.17.</title>
        <authorList>
            <consortium name="The Broad Institute Genome Sequencing Platform"/>
            <person name="Ma L.-J.J."/>
            <person name="Klosterman S.J."/>
            <person name="Subbarao K."/>
            <person name="Dobinson K."/>
            <person name="Veronese P."/>
            <person name="Kang S."/>
            <person name="Gold S.E."/>
            <person name="Young S."/>
            <person name="Jaffe D."/>
            <person name="Gnerre S."/>
            <person name="Berlin A."/>
            <person name="Heiman D."/>
            <person name="Hepburn T."/>
            <person name="Sykes S."/>
            <person name="Alvarado L."/>
            <person name="Kodira C.D."/>
            <person name="Lander E."/>
            <person name="Galagan J."/>
            <person name="Nusbaum C."/>
            <person name="Birren B."/>
        </authorList>
    </citation>
    <scope>NUCLEOTIDE SEQUENCE [LARGE SCALE GENOMIC DNA]</scope>
    <source>
        <strain evidence="4">VdLs.17 / ATCC MYA-4575 / FGSC 10137</strain>
    </source>
</reference>
<dbReference type="AlphaFoldDB" id="G2X349"/>
<dbReference type="KEGG" id="vda:VDAG_04834"/>
<dbReference type="GeneID" id="20706297"/>
<organism evidence="3 4">
    <name type="scientific">Verticillium dahliae (strain VdLs.17 / ATCC MYA-4575 / FGSC 10137)</name>
    <name type="common">Verticillium wilt</name>
    <dbReference type="NCBI Taxonomy" id="498257"/>
    <lineage>
        <taxon>Eukaryota</taxon>
        <taxon>Fungi</taxon>
        <taxon>Dikarya</taxon>
        <taxon>Ascomycota</taxon>
        <taxon>Pezizomycotina</taxon>
        <taxon>Sordariomycetes</taxon>
        <taxon>Hypocreomycetidae</taxon>
        <taxon>Glomerellales</taxon>
        <taxon>Plectosphaerellaceae</taxon>
        <taxon>Verticillium</taxon>
    </lineage>
</organism>
<dbReference type="Pfam" id="PF05630">
    <property type="entry name" value="NPP1"/>
    <property type="match status" value="1"/>
</dbReference>
<dbReference type="PANTHER" id="PTHR33657:SF8">
    <property type="entry name" value="DOMAIN PROTEIN, PUTATIVE (AFU_ORTHOLOGUE AFUA_5G00600)-RELATED"/>
    <property type="match status" value="1"/>
</dbReference>
<keyword evidence="4" id="KW-1185">Reference proteome</keyword>
<name>G2X349_VERDV</name>
<dbReference type="Proteomes" id="UP000001611">
    <property type="component" value="Chromosome 3"/>
</dbReference>
<comment type="similarity">
    <text evidence="1">Belongs to the Necrosis inducing protein (NPP1) family.</text>
</comment>
<dbReference type="EMBL" id="DS572702">
    <property type="protein sequence ID" value="EGY23396.1"/>
    <property type="molecule type" value="Genomic_DNA"/>
</dbReference>
<dbReference type="RefSeq" id="XP_009652733.1">
    <property type="nucleotide sequence ID" value="XM_009654438.1"/>
</dbReference>
<evidence type="ECO:0000313" key="3">
    <source>
        <dbReference type="EMBL" id="EGY23396.1"/>
    </source>
</evidence>
<dbReference type="PANTHER" id="PTHR33657">
    <property type="entry name" value="DOMAIN PROTEIN, PUTATIVE (AFU_ORTHOLOGUE AFUA_5G00600)-RELATED"/>
    <property type="match status" value="1"/>
</dbReference>
<dbReference type="STRING" id="498257.G2X349"/>
<evidence type="ECO:0000256" key="1">
    <source>
        <dbReference type="ARBA" id="ARBA00009520"/>
    </source>
</evidence>
<dbReference type="HOGENOM" id="CLU_062263_2_0_1"/>